<proteinExistence type="predicted"/>
<dbReference type="OrthoDB" id="61113at2759"/>
<dbReference type="InterPro" id="IPR016181">
    <property type="entry name" value="Acyl_CoA_acyltransferase"/>
</dbReference>
<name>A0A4S8MUZ3_DENBC</name>
<accession>A0A4S8MUZ3</accession>
<dbReference type="Pfam" id="PF13508">
    <property type="entry name" value="Acetyltransf_7"/>
    <property type="match status" value="1"/>
</dbReference>
<dbReference type="CDD" id="cd04301">
    <property type="entry name" value="NAT_SF"/>
    <property type="match status" value="1"/>
</dbReference>
<evidence type="ECO:0000259" key="1">
    <source>
        <dbReference type="Pfam" id="PF13508"/>
    </source>
</evidence>
<dbReference type="Proteomes" id="UP000297245">
    <property type="component" value="Unassembled WGS sequence"/>
</dbReference>
<organism evidence="2 3">
    <name type="scientific">Dendrothele bispora (strain CBS 962.96)</name>
    <dbReference type="NCBI Taxonomy" id="1314807"/>
    <lineage>
        <taxon>Eukaryota</taxon>
        <taxon>Fungi</taxon>
        <taxon>Dikarya</taxon>
        <taxon>Basidiomycota</taxon>
        <taxon>Agaricomycotina</taxon>
        <taxon>Agaricomycetes</taxon>
        <taxon>Agaricomycetidae</taxon>
        <taxon>Agaricales</taxon>
        <taxon>Agaricales incertae sedis</taxon>
        <taxon>Dendrothele</taxon>
    </lineage>
</organism>
<dbReference type="InterPro" id="IPR000182">
    <property type="entry name" value="GNAT_dom"/>
</dbReference>
<gene>
    <name evidence="2" type="ORF">K435DRAFT_416157</name>
</gene>
<dbReference type="SUPFAM" id="SSF55729">
    <property type="entry name" value="Acyl-CoA N-acyltransferases (Nat)"/>
    <property type="match status" value="1"/>
</dbReference>
<reference evidence="2 3" key="1">
    <citation type="journal article" date="2019" name="Nat. Ecol. Evol.">
        <title>Megaphylogeny resolves global patterns of mushroom evolution.</title>
        <authorList>
            <person name="Varga T."/>
            <person name="Krizsan K."/>
            <person name="Foldi C."/>
            <person name="Dima B."/>
            <person name="Sanchez-Garcia M."/>
            <person name="Sanchez-Ramirez S."/>
            <person name="Szollosi G.J."/>
            <person name="Szarkandi J.G."/>
            <person name="Papp V."/>
            <person name="Albert L."/>
            <person name="Andreopoulos W."/>
            <person name="Angelini C."/>
            <person name="Antonin V."/>
            <person name="Barry K.W."/>
            <person name="Bougher N.L."/>
            <person name="Buchanan P."/>
            <person name="Buyck B."/>
            <person name="Bense V."/>
            <person name="Catcheside P."/>
            <person name="Chovatia M."/>
            <person name="Cooper J."/>
            <person name="Damon W."/>
            <person name="Desjardin D."/>
            <person name="Finy P."/>
            <person name="Geml J."/>
            <person name="Haridas S."/>
            <person name="Hughes K."/>
            <person name="Justo A."/>
            <person name="Karasinski D."/>
            <person name="Kautmanova I."/>
            <person name="Kiss B."/>
            <person name="Kocsube S."/>
            <person name="Kotiranta H."/>
            <person name="LaButti K.M."/>
            <person name="Lechner B.E."/>
            <person name="Liimatainen K."/>
            <person name="Lipzen A."/>
            <person name="Lukacs Z."/>
            <person name="Mihaltcheva S."/>
            <person name="Morgado L.N."/>
            <person name="Niskanen T."/>
            <person name="Noordeloos M.E."/>
            <person name="Ohm R.A."/>
            <person name="Ortiz-Santana B."/>
            <person name="Ovrebo C."/>
            <person name="Racz N."/>
            <person name="Riley R."/>
            <person name="Savchenko A."/>
            <person name="Shiryaev A."/>
            <person name="Soop K."/>
            <person name="Spirin V."/>
            <person name="Szebenyi C."/>
            <person name="Tomsovsky M."/>
            <person name="Tulloss R.E."/>
            <person name="Uehling J."/>
            <person name="Grigoriev I.V."/>
            <person name="Vagvolgyi C."/>
            <person name="Papp T."/>
            <person name="Martin F.M."/>
            <person name="Miettinen O."/>
            <person name="Hibbett D.S."/>
            <person name="Nagy L.G."/>
        </authorList>
    </citation>
    <scope>NUCLEOTIDE SEQUENCE [LARGE SCALE GENOMIC DNA]</scope>
    <source>
        <strain evidence="2 3">CBS 962.96</strain>
    </source>
</reference>
<feature type="domain" description="N-acetyltransferase" evidence="1">
    <location>
        <begin position="41"/>
        <end position="97"/>
    </location>
</feature>
<dbReference type="EMBL" id="ML179040">
    <property type="protein sequence ID" value="THV06892.1"/>
    <property type="molecule type" value="Genomic_DNA"/>
</dbReference>
<dbReference type="AlphaFoldDB" id="A0A4S8MUZ3"/>
<dbReference type="Gene3D" id="3.40.630.30">
    <property type="match status" value="1"/>
</dbReference>
<dbReference type="GO" id="GO:0016747">
    <property type="term" value="F:acyltransferase activity, transferring groups other than amino-acyl groups"/>
    <property type="evidence" value="ECO:0007669"/>
    <property type="project" value="InterPro"/>
</dbReference>
<evidence type="ECO:0000313" key="3">
    <source>
        <dbReference type="Proteomes" id="UP000297245"/>
    </source>
</evidence>
<evidence type="ECO:0000313" key="2">
    <source>
        <dbReference type="EMBL" id="THV06892.1"/>
    </source>
</evidence>
<sequence length="128" mass="14495">MDPLWSKYPPALTKWWKEYYLPKYQSLNSAAYGPGTKLASWNCNGLAVLPGWRRKGVGSALIGGVQREMLTRGKGEVMIVEAAKEKNLMFYHSVGFKTRATAHYESEYGAFTMWALMFESEGNEDKKS</sequence>
<protein>
    <recommendedName>
        <fullName evidence="1">N-acetyltransferase domain-containing protein</fullName>
    </recommendedName>
</protein>
<keyword evidence="3" id="KW-1185">Reference proteome</keyword>